<evidence type="ECO:0000259" key="13">
    <source>
        <dbReference type="Pfam" id="PF18075"/>
    </source>
</evidence>
<evidence type="ECO:0000259" key="12">
    <source>
        <dbReference type="Pfam" id="PF02687"/>
    </source>
</evidence>
<protein>
    <recommendedName>
        <fullName evidence="3 10">Cell division protein FtsX</fullName>
    </recommendedName>
</protein>
<evidence type="ECO:0000256" key="4">
    <source>
        <dbReference type="ARBA" id="ARBA00022475"/>
    </source>
</evidence>
<dbReference type="PANTHER" id="PTHR47755">
    <property type="entry name" value="CELL DIVISION PROTEIN FTSX"/>
    <property type="match status" value="1"/>
</dbReference>
<evidence type="ECO:0000256" key="5">
    <source>
        <dbReference type="ARBA" id="ARBA00022618"/>
    </source>
</evidence>
<evidence type="ECO:0000256" key="10">
    <source>
        <dbReference type="PIRNR" id="PIRNR003097"/>
    </source>
</evidence>
<feature type="transmembrane region" description="Helical" evidence="11">
    <location>
        <begin position="187"/>
        <end position="208"/>
    </location>
</feature>
<evidence type="ECO:0000256" key="7">
    <source>
        <dbReference type="ARBA" id="ARBA00022989"/>
    </source>
</evidence>
<evidence type="ECO:0000256" key="2">
    <source>
        <dbReference type="ARBA" id="ARBA00007379"/>
    </source>
</evidence>
<evidence type="ECO:0000313" key="15">
    <source>
        <dbReference type="Proteomes" id="UP000236173"/>
    </source>
</evidence>
<evidence type="ECO:0000256" key="9">
    <source>
        <dbReference type="ARBA" id="ARBA00023306"/>
    </source>
</evidence>
<organism evidence="14 15">
    <name type="scientific">Candidatus Fervidibacter japonicus</name>
    <dbReference type="NCBI Taxonomy" id="2035412"/>
    <lineage>
        <taxon>Bacteria</taxon>
        <taxon>Candidatus Fervidibacterota</taxon>
        <taxon>Candidatus Fervidibacter</taxon>
    </lineage>
</organism>
<keyword evidence="6 11" id="KW-0812">Transmembrane</keyword>
<dbReference type="GO" id="GO:0051301">
    <property type="term" value="P:cell division"/>
    <property type="evidence" value="ECO:0007669"/>
    <property type="project" value="UniProtKB-KW"/>
</dbReference>
<dbReference type="Pfam" id="PF18075">
    <property type="entry name" value="FtsX_ECD"/>
    <property type="match status" value="1"/>
</dbReference>
<dbReference type="PANTHER" id="PTHR47755:SF1">
    <property type="entry name" value="CELL DIVISION PROTEIN FTSX"/>
    <property type="match status" value="1"/>
</dbReference>
<proteinExistence type="inferred from homology"/>
<dbReference type="InterPro" id="IPR040690">
    <property type="entry name" value="FtsX_ECD"/>
</dbReference>
<keyword evidence="8 10" id="KW-0472">Membrane</keyword>
<comment type="similarity">
    <text evidence="2 10">Belongs to the ABC-4 integral membrane protein family. FtsX subfamily.</text>
</comment>
<feature type="transmembrane region" description="Helical" evidence="11">
    <location>
        <begin position="37"/>
        <end position="60"/>
    </location>
</feature>
<dbReference type="AlphaFoldDB" id="A0A2H5X9N0"/>
<dbReference type="EMBL" id="BEHT01000003">
    <property type="protein sequence ID" value="GBC97875.1"/>
    <property type="molecule type" value="Genomic_DNA"/>
</dbReference>
<accession>A0A2H5X9N0</accession>
<keyword evidence="4 10" id="KW-1003">Cell membrane</keyword>
<keyword evidence="7 11" id="KW-1133">Transmembrane helix</keyword>
<dbReference type="InterPro" id="IPR004513">
    <property type="entry name" value="FtsX"/>
</dbReference>
<evidence type="ECO:0000256" key="1">
    <source>
        <dbReference type="ARBA" id="ARBA00004651"/>
    </source>
</evidence>
<sequence>MGGDWCATKCVGCFGVNWLSLFAFFLTEAWINLRRHGIATFATVMTVAQVVGIWGAFTLLSAGAQRWFLWEGAKLERLCVFLKPTVDEPTALRVKAEIQRMPQVASVQFIHRDEGLQRLQKMFGNSVPLSDLVGHNPLPHALEVTCRSPHSVARCAAIIRRMPAVDEIAYPAAAVRRFLRILRGIRVGANALSLLLAIAAFALIYNAVRLSLYGRRNDIRIMQLVGATVWTVRGPLIMEGALYGALGSVVALGVLAGLRWLGLQSLDIGYLRGALETIQINAQFVRQAVGLGVALGTASATVAAVQLVKPQ</sequence>
<dbReference type="InterPro" id="IPR003838">
    <property type="entry name" value="ABC3_permease_C"/>
</dbReference>
<comment type="subcellular location">
    <subcellularLocation>
        <location evidence="1">Cell membrane</location>
        <topology evidence="1">Multi-pass membrane protein</topology>
    </subcellularLocation>
</comment>
<keyword evidence="5 10" id="KW-0132">Cell division</keyword>
<evidence type="ECO:0000256" key="6">
    <source>
        <dbReference type="ARBA" id="ARBA00022692"/>
    </source>
</evidence>
<dbReference type="Gene3D" id="3.30.70.3040">
    <property type="match status" value="1"/>
</dbReference>
<keyword evidence="9 10" id="KW-0131">Cell cycle</keyword>
<dbReference type="Pfam" id="PF02687">
    <property type="entry name" value="FtsX"/>
    <property type="match status" value="1"/>
</dbReference>
<evidence type="ECO:0000256" key="8">
    <source>
        <dbReference type="ARBA" id="ARBA00023136"/>
    </source>
</evidence>
<evidence type="ECO:0000256" key="3">
    <source>
        <dbReference type="ARBA" id="ARBA00021907"/>
    </source>
</evidence>
<evidence type="ECO:0000256" key="11">
    <source>
        <dbReference type="SAM" id="Phobius"/>
    </source>
</evidence>
<evidence type="ECO:0000313" key="14">
    <source>
        <dbReference type="EMBL" id="GBC97875.1"/>
    </source>
</evidence>
<dbReference type="GO" id="GO:0005886">
    <property type="term" value="C:plasma membrane"/>
    <property type="evidence" value="ECO:0007669"/>
    <property type="project" value="UniProtKB-SubCell"/>
</dbReference>
<dbReference type="PIRSF" id="PIRSF003097">
    <property type="entry name" value="FtsX"/>
    <property type="match status" value="1"/>
</dbReference>
<feature type="domain" description="FtsX extracellular" evidence="13">
    <location>
        <begin position="80"/>
        <end position="168"/>
    </location>
</feature>
<feature type="transmembrane region" description="Helical" evidence="11">
    <location>
        <begin position="12"/>
        <end position="31"/>
    </location>
</feature>
<feature type="transmembrane region" description="Helical" evidence="11">
    <location>
        <begin position="241"/>
        <end position="262"/>
    </location>
</feature>
<name>A0A2H5X9N0_9BACT</name>
<gene>
    <name evidence="14" type="primary">ftsX</name>
    <name evidence="14" type="ORF">HRbin17_00370</name>
</gene>
<comment type="caution">
    <text evidence="14">The sequence shown here is derived from an EMBL/GenBank/DDBJ whole genome shotgun (WGS) entry which is preliminary data.</text>
</comment>
<dbReference type="Proteomes" id="UP000236173">
    <property type="component" value="Unassembled WGS sequence"/>
</dbReference>
<feature type="domain" description="ABC3 transporter permease C-terminal" evidence="12">
    <location>
        <begin position="191"/>
        <end position="309"/>
    </location>
</feature>
<reference evidence="15" key="1">
    <citation type="submission" date="2017-09" db="EMBL/GenBank/DDBJ databases">
        <title>Metaegenomics of thermophilic ammonia-oxidizing enrichment culture.</title>
        <authorList>
            <person name="Kato S."/>
            <person name="Suzuki K."/>
        </authorList>
    </citation>
    <scope>NUCLEOTIDE SEQUENCE [LARGE SCALE GENOMIC DNA]</scope>
</reference>